<reference evidence="2" key="1">
    <citation type="submission" date="2011-11" db="EMBL/GenBank/DDBJ databases">
        <title>Complete sequence of Desulfosporosinus orientis DSM 765.</title>
        <authorList>
            <person name="Lucas S."/>
            <person name="Han J."/>
            <person name="Lapidus A."/>
            <person name="Cheng J.-F."/>
            <person name="Goodwin L."/>
            <person name="Pitluck S."/>
            <person name="Peters L."/>
            <person name="Ovchinnikova G."/>
            <person name="Teshima H."/>
            <person name="Detter J.C."/>
            <person name="Han C."/>
            <person name="Tapia R."/>
            <person name="Land M."/>
            <person name="Hauser L."/>
            <person name="Kyrpides N."/>
            <person name="Ivanova N."/>
            <person name="Pagani I."/>
            <person name="Pester M."/>
            <person name="Spring S."/>
            <person name="Ollivier B."/>
            <person name="Rattei T."/>
            <person name="Klenk H.-P."/>
            <person name="Wagner M."/>
            <person name="Loy A."/>
            <person name="Woyke T."/>
        </authorList>
    </citation>
    <scope>NUCLEOTIDE SEQUENCE [LARGE SCALE GENOMIC DNA]</scope>
    <source>
        <strain evidence="2">ATCC 19365 / DSM 765 / NCIMB 8382 / VKM B-1628</strain>
    </source>
</reference>
<gene>
    <name evidence="1" type="ordered locus">Desor_0570</name>
</gene>
<dbReference type="EMBL" id="CP003108">
    <property type="protein sequence ID" value="AET66271.1"/>
    <property type="molecule type" value="Genomic_DNA"/>
</dbReference>
<dbReference type="OrthoDB" id="1798507at2"/>
<sequence>MKKLPVKFRVVEVISEHNGVSNEEIFNMLKDEYPTDRNVNDEGIDDYLLSLKSVGLIEVTSVTLDDNGKLRHCYKITDYGTNRMKYICK</sequence>
<evidence type="ECO:0000313" key="2">
    <source>
        <dbReference type="Proteomes" id="UP000006346"/>
    </source>
</evidence>
<dbReference type="Proteomes" id="UP000006346">
    <property type="component" value="Chromosome"/>
</dbReference>
<reference evidence="1 2" key="2">
    <citation type="journal article" date="2012" name="J. Bacteriol.">
        <title>Complete genome sequences of Desulfosporosinus orientis DSM765T, Desulfosporosinus youngiae DSM17734T, Desulfosporosinus meridiei DSM13257T, and Desulfosporosinus acidiphilus DSM22704T.</title>
        <authorList>
            <person name="Pester M."/>
            <person name="Brambilla E."/>
            <person name="Alazard D."/>
            <person name="Rattei T."/>
            <person name="Weinmaier T."/>
            <person name="Han J."/>
            <person name="Lucas S."/>
            <person name="Lapidus A."/>
            <person name="Cheng J.F."/>
            <person name="Goodwin L."/>
            <person name="Pitluck S."/>
            <person name="Peters L."/>
            <person name="Ovchinnikova G."/>
            <person name="Teshima H."/>
            <person name="Detter J.C."/>
            <person name="Han C.S."/>
            <person name="Tapia R."/>
            <person name="Land M.L."/>
            <person name="Hauser L."/>
            <person name="Kyrpides N.C."/>
            <person name="Ivanova N.N."/>
            <person name="Pagani I."/>
            <person name="Huntmann M."/>
            <person name="Wei C.L."/>
            <person name="Davenport K.W."/>
            <person name="Daligault H."/>
            <person name="Chain P.S."/>
            <person name="Chen A."/>
            <person name="Mavromatis K."/>
            <person name="Markowitz V."/>
            <person name="Szeto E."/>
            <person name="Mikhailova N."/>
            <person name="Pati A."/>
            <person name="Wagner M."/>
            <person name="Woyke T."/>
            <person name="Ollivier B."/>
            <person name="Klenk H.P."/>
            <person name="Spring S."/>
            <person name="Loy A."/>
        </authorList>
    </citation>
    <scope>NUCLEOTIDE SEQUENCE [LARGE SCALE GENOMIC DNA]</scope>
    <source>
        <strain evidence="2">ATCC 19365 / DSM 765 / NCIMB 8382 / VKM B-1628</strain>
    </source>
</reference>
<accession>G7WCE9</accession>
<keyword evidence="2" id="KW-1185">Reference proteome</keyword>
<evidence type="ECO:0008006" key="3">
    <source>
        <dbReference type="Google" id="ProtNLM"/>
    </source>
</evidence>
<name>G7WCE9_DESOD</name>
<protein>
    <recommendedName>
        <fullName evidence="3">Transcriptional regulator</fullName>
    </recommendedName>
</protein>
<dbReference type="PATRIC" id="fig|768706.3.peg.543"/>
<dbReference type="STRING" id="768706.Desor_0570"/>
<dbReference type="SUPFAM" id="SSF46785">
    <property type="entry name" value="Winged helix' DNA-binding domain"/>
    <property type="match status" value="1"/>
</dbReference>
<evidence type="ECO:0000313" key="1">
    <source>
        <dbReference type="EMBL" id="AET66271.1"/>
    </source>
</evidence>
<organism evidence="1 2">
    <name type="scientific">Desulfosporosinus orientis (strain ATCC 19365 / DSM 765 / NCIMB 8382 / VKM B-1628 / Singapore I)</name>
    <name type="common">Desulfotomaculum orientis</name>
    <dbReference type="NCBI Taxonomy" id="768706"/>
    <lineage>
        <taxon>Bacteria</taxon>
        <taxon>Bacillati</taxon>
        <taxon>Bacillota</taxon>
        <taxon>Clostridia</taxon>
        <taxon>Eubacteriales</taxon>
        <taxon>Desulfitobacteriaceae</taxon>
        <taxon>Desulfosporosinus</taxon>
    </lineage>
</organism>
<dbReference type="InterPro" id="IPR036390">
    <property type="entry name" value="WH_DNA-bd_sf"/>
</dbReference>
<dbReference type="eggNOG" id="COG0640">
    <property type="taxonomic scope" value="Bacteria"/>
</dbReference>
<proteinExistence type="predicted"/>
<dbReference type="AlphaFoldDB" id="G7WCE9"/>
<dbReference type="KEGG" id="dor:Desor_0570"/>
<dbReference type="HOGENOM" id="CLU_185115_0_0_9"/>
<dbReference type="RefSeq" id="WP_014183096.1">
    <property type="nucleotide sequence ID" value="NC_016584.1"/>
</dbReference>